<organism evidence="2 3">
    <name type="scientific">Komagataeibacter xylinus</name>
    <name type="common">Gluconacetobacter xylinus</name>
    <dbReference type="NCBI Taxonomy" id="28448"/>
    <lineage>
        <taxon>Bacteria</taxon>
        <taxon>Pseudomonadati</taxon>
        <taxon>Pseudomonadota</taxon>
        <taxon>Alphaproteobacteria</taxon>
        <taxon>Acetobacterales</taxon>
        <taxon>Acetobacteraceae</taxon>
        <taxon>Komagataeibacter</taxon>
    </lineage>
</organism>
<name>A0A318PLX3_KOMXY</name>
<dbReference type="Proteomes" id="UP000248257">
    <property type="component" value="Unassembled WGS sequence"/>
</dbReference>
<sequence>MRESNNLARSPRKPARQSRHAGKPKAALQRLRDCLTSQPGKHPEIIRTLLVKLFSKSFKERRLFEKRQHPKTFINQSFLNSA</sequence>
<dbReference type="OrthoDB" id="7285033at2"/>
<dbReference type="AlphaFoldDB" id="A0A318PLX3"/>
<accession>A0A318PLX3</accession>
<dbReference type="RefSeq" id="WP_082770773.1">
    <property type="nucleotide sequence ID" value="NZ_CBCRXN010000011.1"/>
</dbReference>
<dbReference type="EMBL" id="NKUC01000013">
    <property type="protein sequence ID" value="PYD57032.1"/>
    <property type="molecule type" value="Genomic_DNA"/>
</dbReference>
<proteinExistence type="predicted"/>
<feature type="compositionally biased region" description="Basic residues" evidence="1">
    <location>
        <begin position="10"/>
        <end position="23"/>
    </location>
</feature>
<comment type="caution">
    <text evidence="2">The sequence shown here is derived from an EMBL/GenBank/DDBJ whole genome shotgun (WGS) entry which is preliminary data.</text>
</comment>
<gene>
    <name evidence="2" type="ORF">CFR75_08090</name>
</gene>
<evidence type="ECO:0000256" key="1">
    <source>
        <dbReference type="SAM" id="MobiDB-lite"/>
    </source>
</evidence>
<keyword evidence="3" id="KW-1185">Reference proteome</keyword>
<reference evidence="2 3" key="1">
    <citation type="submission" date="2017-07" db="EMBL/GenBank/DDBJ databases">
        <title>A draft genome sequence of Komagataeibacter xylinus LMG 1515.</title>
        <authorList>
            <person name="Skraban J."/>
            <person name="Cleenwerck I."/>
            <person name="Vandamme P."/>
            <person name="Trcek J."/>
        </authorList>
    </citation>
    <scope>NUCLEOTIDE SEQUENCE [LARGE SCALE GENOMIC DNA]</scope>
    <source>
        <strain evidence="2 3">LMG 1515</strain>
    </source>
</reference>
<evidence type="ECO:0000313" key="3">
    <source>
        <dbReference type="Proteomes" id="UP000248257"/>
    </source>
</evidence>
<evidence type="ECO:0000313" key="2">
    <source>
        <dbReference type="EMBL" id="PYD57032.1"/>
    </source>
</evidence>
<protein>
    <submittedName>
        <fullName evidence="2">Uncharacterized protein</fullName>
    </submittedName>
</protein>
<feature type="region of interest" description="Disordered" evidence="1">
    <location>
        <begin position="1"/>
        <end position="29"/>
    </location>
</feature>